<evidence type="ECO:0000256" key="1">
    <source>
        <dbReference type="SAM" id="MobiDB-lite"/>
    </source>
</evidence>
<evidence type="ECO:0000313" key="3">
    <source>
        <dbReference type="Proteomes" id="UP000238274"/>
    </source>
</evidence>
<organism evidence="2 3">
    <name type="scientific">Puccinia striiformis</name>
    <dbReference type="NCBI Taxonomy" id="27350"/>
    <lineage>
        <taxon>Eukaryota</taxon>
        <taxon>Fungi</taxon>
        <taxon>Dikarya</taxon>
        <taxon>Basidiomycota</taxon>
        <taxon>Pucciniomycotina</taxon>
        <taxon>Pucciniomycetes</taxon>
        <taxon>Pucciniales</taxon>
        <taxon>Pucciniaceae</taxon>
        <taxon>Puccinia</taxon>
    </lineage>
</organism>
<reference evidence="3" key="2">
    <citation type="journal article" date="2018" name="BMC Genomics">
        <title>Genomic insights into host adaptation between the wheat stripe rust pathogen (Puccinia striiformis f. sp. tritici) and the barley stripe rust pathogen (Puccinia striiformis f. sp. hordei).</title>
        <authorList>
            <person name="Xia C."/>
            <person name="Wang M."/>
            <person name="Yin C."/>
            <person name="Cornejo O.E."/>
            <person name="Hulbert S.H."/>
            <person name="Chen X."/>
        </authorList>
    </citation>
    <scope>NUCLEOTIDE SEQUENCE [LARGE SCALE GENOMIC DNA]</scope>
    <source>
        <strain evidence="3">93TX-2</strain>
    </source>
</reference>
<gene>
    <name evidence="2" type="ORF">PSHT_12803</name>
</gene>
<dbReference type="EMBL" id="PKSM01000241">
    <property type="protein sequence ID" value="POW00933.1"/>
    <property type="molecule type" value="Genomic_DNA"/>
</dbReference>
<feature type="region of interest" description="Disordered" evidence="1">
    <location>
        <begin position="211"/>
        <end position="231"/>
    </location>
</feature>
<reference evidence="3" key="3">
    <citation type="journal article" date="2018" name="Mol. Plant Microbe Interact.">
        <title>Genome sequence resources for the wheat stripe rust pathogen (Puccinia striiformis f. sp. tritici) and the barley stripe rust pathogen (Puccinia striiformis f. sp. hordei).</title>
        <authorList>
            <person name="Xia C."/>
            <person name="Wang M."/>
            <person name="Yin C."/>
            <person name="Cornejo O.E."/>
            <person name="Hulbert S.H."/>
            <person name="Chen X."/>
        </authorList>
    </citation>
    <scope>NUCLEOTIDE SEQUENCE [LARGE SCALE GENOMIC DNA]</scope>
    <source>
        <strain evidence="3">93TX-2</strain>
    </source>
</reference>
<proteinExistence type="predicted"/>
<dbReference type="Proteomes" id="UP000238274">
    <property type="component" value="Unassembled WGS sequence"/>
</dbReference>
<feature type="compositionally biased region" description="Polar residues" evidence="1">
    <location>
        <begin position="292"/>
        <end position="305"/>
    </location>
</feature>
<protein>
    <submittedName>
        <fullName evidence="2">Uncharacterized protein</fullName>
    </submittedName>
</protein>
<evidence type="ECO:0000313" key="2">
    <source>
        <dbReference type="EMBL" id="POW00933.1"/>
    </source>
</evidence>
<name>A0A2S4UUH4_9BASI</name>
<dbReference type="AlphaFoldDB" id="A0A2S4UUH4"/>
<reference evidence="2 3" key="1">
    <citation type="submission" date="2017-12" db="EMBL/GenBank/DDBJ databases">
        <title>Gene loss provides genomic basis for host adaptation in cereal stripe rust fungi.</title>
        <authorList>
            <person name="Xia C."/>
        </authorList>
    </citation>
    <scope>NUCLEOTIDE SEQUENCE [LARGE SCALE GENOMIC DNA]</scope>
    <source>
        <strain evidence="2 3">93TX-2</strain>
    </source>
</reference>
<keyword evidence="3" id="KW-1185">Reference proteome</keyword>
<accession>A0A2S4UUH4</accession>
<sequence>MADPSCCLTGLISAPRNTGSPDLLAASTGELGPLMEAFSPHQRKSVEERREKPKRFKGPFKKGTGNYGPGNSSDAGSKGYVPQAGLSGLDSLELSRDESNDLAEILQPFYEINLQVLIKGSARLADVVVFIDQITSHLSSAISNEQHAYPPALRNACRGGLQLTNKYYTLTDCSPLYRVAMDQYFKLAKWDQEWIDEAIWLTHEMWETNYKPSAQPPPSKEANPRPKPQTGVLAQLSGASEACAGNNLTDPLNMWLAGGLHLNEEGLPVCEISLMASPHTLGDGREEETSLPGLNQDTAMTTSDP</sequence>
<dbReference type="OrthoDB" id="2505882at2759"/>
<dbReference type="VEuPathDB" id="FungiDB:PSTT_01298"/>
<feature type="region of interest" description="Disordered" evidence="1">
    <location>
        <begin position="1"/>
        <end position="80"/>
    </location>
</feature>
<dbReference type="VEuPathDB" id="FungiDB:PSHT_12803"/>
<feature type="region of interest" description="Disordered" evidence="1">
    <location>
        <begin position="279"/>
        <end position="305"/>
    </location>
</feature>
<dbReference type="VEuPathDB" id="FungiDB:PSTT_06960"/>
<comment type="caution">
    <text evidence="2">The sequence shown here is derived from an EMBL/GenBank/DDBJ whole genome shotgun (WGS) entry which is preliminary data.</text>
</comment>